<dbReference type="PANTHER" id="PTHR36766">
    <property type="entry name" value="PLANT BROAD-SPECTRUM MILDEW RESISTANCE PROTEIN RPW8"/>
    <property type="match status" value="1"/>
</dbReference>
<organism evidence="3 4">
    <name type="scientific">Populus trichocarpa</name>
    <name type="common">Western balsam poplar</name>
    <name type="synonym">Populus balsamifera subsp. trichocarpa</name>
    <dbReference type="NCBI Taxonomy" id="3694"/>
    <lineage>
        <taxon>Eukaryota</taxon>
        <taxon>Viridiplantae</taxon>
        <taxon>Streptophyta</taxon>
        <taxon>Embryophyta</taxon>
        <taxon>Tracheophyta</taxon>
        <taxon>Spermatophyta</taxon>
        <taxon>Magnoliopsida</taxon>
        <taxon>eudicotyledons</taxon>
        <taxon>Gunneridae</taxon>
        <taxon>Pentapetalae</taxon>
        <taxon>rosids</taxon>
        <taxon>fabids</taxon>
        <taxon>Malpighiales</taxon>
        <taxon>Salicaceae</taxon>
        <taxon>Saliceae</taxon>
        <taxon>Populus</taxon>
    </lineage>
</organism>
<dbReference type="SUPFAM" id="SSF52540">
    <property type="entry name" value="P-loop containing nucleoside triphosphate hydrolases"/>
    <property type="match status" value="1"/>
</dbReference>
<evidence type="ECO:0000259" key="2">
    <source>
        <dbReference type="Pfam" id="PF00931"/>
    </source>
</evidence>
<dbReference type="InterPro" id="IPR027417">
    <property type="entry name" value="P-loop_NTPase"/>
</dbReference>
<keyword evidence="1" id="KW-0611">Plant defense</keyword>
<dbReference type="Pfam" id="PF00931">
    <property type="entry name" value="NB-ARC"/>
    <property type="match status" value="1"/>
</dbReference>
<feature type="domain" description="NB-ARC" evidence="2">
    <location>
        <begin position="11"/>
        <end position="107"/>
    </location>
</feature>
<gene>
    <name evidence="3" type="ORF">POPTR_004G077200</name>
</gene>
<name>A0A2K2ARD5_POPTR</name>
<dbReference type="Proteomes" id="UP000006729">
    <property type="component" value="Chromosome 4"/>
</dbReference>
<dbReference type="PANTHER" id="PTHR36766:SF50">
    <property type="entry name" value="DISEASE RESISTANCE PROTEIN RGA3"/>
    <property type="match status" value="1"/>
</dbReference>
<dbReference type="Gene3D" id="3.40.50.300">
    <property type="entry name" value="P-loop containing nucleotide triphosphate hydrolases"/>
    <property type="match status" value="1"/>
</dbReference>
<evidence type="ECO:0000256" key="1">
    <source>
        <dbReference type="ARBA" id="ARBA00022821"/>
    </source>
</evidence>
<protein>
    <recommendedName>
        <fullName evidence="2">NB-ARC domain-containing protein</fullName>
    </recommendedName>
</protein>
<dbReference type="InterPro" id="IPR002182">
    <property type="entry name" value="NB-ARC"/>
</dbReference>
<proteinExistence type="predicted"/>
<dbReference type="GO" id="GO:0043531">
    <property type="term" value="F:ADP binding"/>
    <property type="evidence" value="ECO:0007669"/>
    <property type="project" value="InterPro"/>
</dbReference>
<accession>A0A2K2ARD5</accession>
<dbReference type="InParanoid" id="A0A2K2ARD5"/>
<sequence>MQKMIKSATGERCNDLEEIELKAKLEAILNGRKYLLILDDVWNEDSQKWLLLKPILSKGALGSKIIVTTRSKRVAQIMGSAGAHELSLLDQKDCLSLFYKSAFKERQKEQLLEL</sequence>
<reference evidence="3 4" key="1">
    <citation type="journal article" date="2006" name="Science">
        <title>The genome of black cottonwood, Populus trichocarpa (Torr. &amp; Gray).</title>
        <authorList>
            <person name="Tuskan G.A."/>
            <person name="Difazio S."/>
            <person name="Jansson S."/>
            <person name="Bohlmann J."/>
            <person name="Grigoriev I."/>
            <person name="Hellsten U."/>
            <person name="Putnam N."/>
            <person name="Ralph S."/>
            <person name="Rombauts S."/>
            <person name="Salamov A."/>
            <person name="Schein J."/>
            <person name="Sterck L."/>
            <person name="Aerts A."/>
            <person name="Bhalerao R.R."/>
            <person name="Bhalerao R.P."/>
            <person name="Blaudez D."/>
            <person name="Boerjan W."/>
            <person name="Brun A."/>
            <person name="Brunner A."/>
            <person name="Busov V."/>
            <person name="Campbell M."/>
            <person name="Carlson J."/>
            <person name="Chalot M."/>
            <person name="Chapman J."/>
            <person name="Chen G.L."/>
            <person name="Cooper D."/>
            <person name="Coutinho P.M."/>
            <person name="Couturier J."/>
            <person name="Covert S."/>
            <person name="Cronk Q."/>
            <person name="Cunningham R."/>
            <person name="Davis J."/>
            <person name="Degroeve S."/>
            <person name="Dejardin A."/>
            <person name="Depamphilis C."/>
            <person name="Detter J."/>
            <person name="Dirks B."/>
            <person name="Dubchak I."/>
            <person name="Duplessis S."/>
            <person name="Ehlting J."/>
            <person name="Ellis B."/>
            <person name="Gendler K."/>
            <person name="Goodstein D."/>
            <person name="Gribskov M."/>
            <person name="Grimwood J."/>
            <person name="Groover A."/>
            <person name="Gunter L."/>
            <person name="Hamberger B."/>
            <person name="Heinze B."/>
            <person name="Helariutta Y."/>
            <person name="Henrissat B."/>
            <person name="Holligan D."/>
            <person name="Holt R."/>
            <person name="Huang W."/>
            <person name="Islam-Faridi N."/>
            <person name="Jones S."/>
            <person name="Jones-Rhoades M."/>
            <person name="Jorgensen R."/>
            <person name="Joshi C."/>
            <person name="Kangasjarvi J."/>
            <person name="Karlsson J."/>
            <person name="Kelleher C."/>
            <person name="Kirkpatrick R."/>
            <person name="Kirst M."/>
            <person name="Kohler A."/>
            <person name="Kalluri U."/>
            <person name="Larimer F."/>
            <person name="Leebens-Mack J."/>
            <person name="Leple J.C."/>
            <person name="Locascio P."/>
            <person name="Lou Y."/>
            <person name="Lucas S."/>
            <person name="Martin F."/>
            <person name="Montanini B."/>
            <person name="Napoli C."/>
            <person name="Nelson D.R."/>
            <person name="Nelson C."/>
            <person name="Nieminen K."/>
            <person name="Nilsson O."/>
            <person name="Pereda V."/>
            <person name="Peter G."/>
            <person name="Philippe R."/>
            <person name="Pilate G."/>
            <person name="Poliakov A."/>
            <person name="Razumovskaya J."/>
            <person name="Richardson P."/>
            <person name="Rinaldi C."/>
            <person name="Ritland K."/>
            <person name="Rouze P."/>
            <person name="Ryaboy D."/>
            <person name="Schmutz J."/>
            <person name="Schrader J."/>
            <person name="Segerman B."/>
            <person name="Shin H."/>
            <person name="Siddiqui A."/>
            <person name="Sterky F."/>
            <person name="Terry A."/>
            <person name="Tsai C.J."/>
            <person name="Uberbacher E."/>
            <person name="Unneberg P."/>
            <person name="Vahala J."/>
            <person name="Wall K."/>
            <person name="Wessler S."/>
            <person name="Yang G."/>
            <person name="Yin T."/>
            <person name="Douglas C."/>
            <person name="Marra M."/>
            <person name="Sandberg G."/>
            <person name="Van de Peer Y."/>
            <person name="Rokhsar D."/>
        </authorList>
    </citation>
    <scope>NUCLEOTIDE SEQUENCE [LARGE SCALE GENOMIC DNA]</scope>
    <source>
        <strain evidence="4">cv. Nisqually</strain>
    </source>
</reference>
<dbReference type="AlphaFoldDB" id="A0A2K2ARD5"/>
<dbReference type="GO" id="GO:0006952">
    <property type="term" value="P:defense response"/>
    <property type="evidence" value="ECO:0007669"/>
    <property type="project" value="UniProtKB-KW"/>
</dbReference>
<evidence type="ECO:0000313" key="3">
    <source>
        <dbReference type="EMBL" id="PNT40088.2"/>
    </source>
</evidence>
<dbReference type="EMBL" id="CM009293">
    <property type="protein sequence ID" value="PNT40088.2"/>
    <property type="molecule type" value="Genomic_DNA"/>
</dbReference>
<dbReference type="STRING" id="3694.A0A2K2ARD5"/>
<keyword evidence="4" id="KW-1185">Reference proteome</keyword>
<evidence type="ECO:0000313" key="4">
    <source>
        <dbReference type="Proteomes" id="UP000006729"/>
    </source>
</evidence>